<sequence>MQVIALGIVQGLAEFLPISSSGHIVIASALLEQFGDESLPKIGLTTNVALHVGTLVSILVVFRRELIQSLSDPPLLRAVVVATIPLALIYPLKDTLESAFESPLVAGCGLLVTAVLLLAAERMGTGEGSSRVSLAQAAIIGVFQLIAPCPGISRSGSTIAGALFAGVERRTAATFSFIIAIPAIAGGAAASLVDVIQEPEQPDWGLLLIGAIVSCLVGIAALRLMLNIVGKRRLWIFSIYCSVVGLSTIVWQLQYALTSN</sequence>
<keyword evidence="14" id="KW-0573">Peptidoglycan synthesis</keyword>
<reference evidence="15 16" key="1">
    <citation type="submission" date="2019-02" db="EMBL/GenBank/DDBJ databases">
        <title>Deep-cultivation of Planctomycetes and their phenomic and genomic characterization uncovers novel biology.</title>
        <authorList>
            <person name="Wiegand S."/>
            <person name="Jogler M."/>
            <person name="Boedeker C."/>
            <person name="Pinto D."/>
            <person name="Vollmers J."/>
            <person name="Rivas-Marin E."/>
            <person name="Kohn T."/>
            <person name="Peeters S.H."/>
            <person name="Heuer A."/>
            <person name="Rast P."/>
            <person name="Oberbeckmann S."/>
            <person name="Bunk B."/>
            <person name="Jeske O."/>
            <person name="Meyerdierks A."/>
            <person name="Storesund J.E."/>
            <person name="Kallscheuer N."/>
            <person name="Luecker S."/>
            <person name="Lage O.M."/>
            <person name="Pohl T."/>
            <person name="Merkel B.J."/>
            <person name="Hornburger P."/>
            <person name="Mueller R.-W."/>
            <person name="Bruemmer F."/>
            <person name="Labrenz M."/>
            <person name="Spormann A.M."/>
            <person name="Op den Camp H."/>
            <person name="Overmann J."/>
            <person name="Amann R."/>
            <person name="Jetten M.S.M."/>
            <person name="Mascher T."/>
            <person name="Medema M.H."/>
            <person name="Devos D.P."/>
            <person name="Kaster A.-K."/>
            <person name="Ovreas L."/>
            <person name="Rohde M."/>
            <person name="Galperin M.Y."/>
            <person name="Jogler C."/>
        </authorList>
    </citation>
    <scope>NUCLEOTIDE SEQUENCE [LARGE SCALE GENOMIC DNA]</scope>
    <source>
        <strain evidence="15 16">Pan189</strain>
    </source>
</reference>
<dbReference type="GO" id="GO:0005886">
    <property type="term" value="C:plasma membrane"/>
    <property type="evidence" value="ECO:0007669"/>
    <property type="project" value="UniProtKB-SubCell"/>
</dbReference>
<dbReference type="PANTHER" id="PTHR30622:SF4">
    <property type="entry name" value="UNDECAPRENYL-DIPHOSPHATASE"/>
    <property type="match status" value="1"/>
</dbReference>
<feature type="transmembrane region" description="Helical" evidence="14">
    <location>
        <begin position="104"/>
        <end position="120"/>
    </location>
</feature>
<keyword evidence="10 14" id="KW-0046">Antibiotic resistance</keyword>
<evidence type="ECO:0000256" key="3">
    <source>
        <dbReference type="ARBA" id="ARBA00012374"/>
    </source>
</evidence>
<evidence type="ECO:0000256" key="11">
    <source>
        <dbReference type="ARBA" id="ARBA00032707"/>
    </source>
</evidence>
<dbReference type="InterPro" id="IPR003824">
    <property type="entry name" value="UppP"/>
</dbReference>
<evidence type="ECO:0000256" key="2">
    <source>
        <dbReference type="ARBA" id="ARBA00010621"/>
    </source>
</evidence>
<evidence type="ECO:0000256" key="4">
    <source>
        <dbReference type="ARBA" id="ARBA00021581"/>
    </source>
</evidence>
<evidence type="ECO:0000256" key="9">
    <source>
        <dbReference type="ARBA" id="ARBA00023136"/>
    </source>
</evidence>
<evidence type="ECO:0000256" key="10">
    <source>
        <dbReference type="ARBA" id="ARBA00023251"/>
    </source>
</evidence>
<comment type="subcellular location">
    <subcellularLocation>
        <location evidence="1 14">Cell membrane</location>
        <topology evidence="1 14">Multi-pass membrane protein</topology>
    </subcellularLocation>
</comment>
<dbReference type="HAMAP" id="MF_01006">
    <property type="entry name" value="Undec_diphosphatase"/>
    <property type="match status" value="1"/>
</dbReference>
<organism evidence="15 16">
    <name type="scientific">Stratiformator vulcanicus</name>
    <dbReference type="NCBI Taxonomy" id="2527980"/>
    <lineage>
        <taxon>Bacteria</taxon>
        <taxon>Pseudomonadati</taxon>
        <taxon>Planctomycetota</taxon>
        <taxon>Planctomycetia</taxon>
        <taxon>Planctomycetales</taxon>
        <taxon>Planctomycetaceae</taxon>
        <taxon>Stratiformator</taxon>
    </lineage>
</organism>
<keyword evidence="14" id="KW-0961">Cell wall biogenesis/degradation</keyword>
<dbReference type="EMBL" id="CP036268">
    <property type="protein sequence ID" value="QDT38135.1"/>
    <property type="molecule type" value="Genomic_DNA"/>
</dbReference>
<evidence type="ECO:0000256" key="6">
    <source>
        <dbReference type="ARBA" id="ARBA00022692"/>
    </source>
</evidence>
<keyword evidence="6 14" id="KW-0812">Transmembrane</keyword>
<evidence type="ECO:0000256" key="12">
    <source>
        <dbReference type="ARBA" id="ARBA00032932"/>
    </source>
</evidence>
<feature type="transmembrane region" description="Helical" evidence="14">
    <location>
        <begin position="74"/>
        <end position="92"/>
    </location>
</feature>
<comment type="function">
    <text evidence="14">Catalyzes the dephosphorylation of undecaprenyl diphosphate (UPP). Confers resistance to bacitracin.</text>
</comment>
<dbReference type="Pfam" id="PF02673">
    <property type="entry name" value="BacA"/>
    <property type="match status" value="1"/>
</dbReference>
<feature type="transmembrane region" description="Helical" evidence="14">
    <location>
        <begin position="204"/>
        <end position="222"/>
    </location>
</feature>
<dbReference type="GO" id="GO:0008360">
    <property type="term" value="P:regulation of cell shape"/>
    <property type="evidence" value="ECO:0007669"/>
    <property type="project" value="UniProtKB-KW"/>
</dbReference>
<keyword evidence="5 14" id="KW-1003">Cell membrane</keyword>
<feature type="transmembrane region" description="Helical" evidence="14">
    <location>
        <begin position="172"/>
        <end position="192"/>
    </location>
</feature>
<protein>
    <recommendedName>
        <fullName evidence="4 14">Undecaprenyl-diphosphatase</fullName>
        <ecNumber evidence="3 14">3.6.1.27</ecNumber>
    </recommendedName>
    <alternativeName>
        <fullName evidence="12 14">Bacitracin resistance protein</fullName>
    </alternativeName>
    <alternativeName>
        <fullName evidence="11 14">Undecaprenyl pyrophosphate phosphatase</fullName>
    </alternativeName>
</protein>
<keyword evidence="7 14" id="KW-0378">Hydrolase</keyword>
<evidence type="ECO:0000256" key="8">
    <source>
        <dbReference type="ARBA" id="ARBA00022989"/>
    </source>
</evidence>
<gene>
    <name evidence="14 15" type="primary">uppP</name>
    <name evidence="15" type="ORF">Pan189_25250</name>
</gene>
<evidence type="ECO:0000313" key="16">
    <source>
        <dbReference type="Proteomes" id="UP000317318"/>
    </source>
</evidence>
<evidence type="ECO:0000256" key="14">
    <source>
        <dbReference type="HAMAP-Rule" id="MF_01006"/>
    </source>
</evidence>
<keyword evidence="8 14" id="KW-1133">Transmembrane helix</keyword>
<dbReference type="GO" id="GO:0050380">
    <property type="term" value="F:undecaprenyl-diphosphatase activity"/>
    <property type="evidence" value="ECO:0007669"/>
    <property type="project" value="UniProtKB-UniRule"/>
</dbReference>
<comment type="similarity">
    <text evidence="2 14">Belongs to the UppP family.</text>
</comment>
<proteinExistence type="inferred from homology"/>
<dbReference type="AlphaFoldDB" id="A0A517R2M9"/>
<dbReference type="EC" id="3.6.1.27" evidence="3 14"/>
<dbReference type="PANTHER" id="PTHR30622">
    <property type="entry name" value="UNDECAPRENYL-DIPHOSPHATASE"/>
    <property type="match status" value="1"/>
</dbReference>
<feature type="transmembrane region" description="Helical" evidence="14">
    <location>
        <begin position="41"/>
        <end position="62"/>
    </location>
</feature>
<evidence type="ECO:0000313" key="15">
    <source>
        <dbReference type="EMBL" id="QDT38135.1"/>
    </source>
</evidence>
<dbReference type="KEGG" id="svp:Pan189_25250"/>
<dbReference type="GO" id="GO:0009252">
    <property type="term" value="P:peptidoglycan biosynthetic process"/>
    <property type="evidence" value="ECO:0007669"/>
    <property type="project" value="UniProtKB-KW"/>
</dbReference>
<evidence type="ECO:0000256" key="13">
    <source>
        <dbReference type="ARBA" id="ARBA00047594"/>
    </source>
</evidence>
<keyword evidence="16" id="KW-1185">Reference proteome</keyword>
<comment type="catalytic activity">
    <reaction evidence="13 14">
        <text>di-trans,octa-cis-undecaprenyl diphosphate + H2O = di-trans,octa-cis-undecaprenyl phosphate + phosphate + H(+)</text>
        <dbReference type="Rhea" id="RHEA:28094"/>
        <dbReference type="ChEBI" id="CHEBI:15377"/>
        <dbReference type="ChEBI" id="CHEBI:15378"/>
        <dbReference type="ChEBI" id="CHEBI:43474"/>
        <dbReference type="ChEBI" id="CHEBI:58405"/>
        <dbReference type="ChEBI" id="CHEBI:60392"/>
        <dbReference type="EC" id="3.6.1.27"/>
    </reaction>
</comment>
<dbReference type="GO" id="GO:0046677">
    <property type="term" value="P:response to antibiotic"/>
    <property type="evidence" value="ECO:0007669"/>
    <property type="project" value="UniProtKB-UniRule"/>
</dbReference>
<comment type="miscellaneous">
    <text evidence="14">Bacitracin is thought to be involved in the inhibition of peptidoglycan synthesis by sequestering undecaprenyl diphosphate, thereby reducing the pool of lipid carrier available.</text>
</comment>
<name>A0A517R2M9_9PLAN</name>
<feature type="transmembrane region" description="Helical" evidence="14">
    <location>
        <begin position="234"/>
        <end position="253"/>
    </location>
</feature>
<evidence type="ECO:0000256" key="7">
    <source>
        <dbReference type="ARBA" id="ARBA00022801"/>
    </source>
</evidence>
<evidence type="ECO:0000256" key="5">
    <source>
        <dbReference type="ARBA" id="ARBA00022475"/>
    </source>
</evidence>
<keyword evidence="14" id="KW-0133">Cell shape</keyword>
<accession>A0A517R2M9</accession>
<dbReference type="GO" id="GO:0071555">
    <property type="term" value="P:cell wall organization"/>
    <property type="evidence" value="ECO:0007669"/>
    <property type="project" value="UniProtKB-KW"/>
</dbReference>
<evidence type="ECO:0000256" key="1">
    <source>
        <dbReference type="ARBA" id="ARBA00004651"/>
    </source>
</evidence>
<keyword evidence="9 14" id="KW-0472">Membrane</keyword>
<dbReference type="Proteomes" id="UP000317318">
    <property type="component" value="Chromosome"/>
</dbReference>